<dbReference type="Proteomes" id="UP000267794">
    <property type="component" value="Chromosome"/>
</dbReference>
<dbReference type="EMBL" id="CP017982">
    <property type="protein sequence ID" value="AYE61485.1"/>
    <property type="molecule type" value="Genomic_DNA"/>
</dbReference>
<proteinExistence type="predicted"/>
<keyword evidence="1" id="KW-0812">Transmembrane</keyword>
<feature type="transmembrane region" description="Helical" evidence="1">
    <location>
        <begin position="164"/>
        <end position="188"/>
    </location>
</feature>
<organism evidence="2 4">
    <name type="scientific">Lactobacillus helveticus</name>
    <name type="common">Lactobacillus suntoryeus</name>
    <dbReference type="NCBI Taxonomy" id="1587"/>
    <lineage>
        <taxon>Bacteria</taxon>
        <taxon>Bacillati</taxon>
        <taxon>Bacillota</taxon>
        <taxon>Bacilli</taxon>
        <taxon>Lactobacillales</taxon>
        <taxon>Lactobacillaceae</taxon>
        <taxon>Lactobacillus</taxon>
    </lineage>
</organism>
<protein>
    <submittedName>
        <fullName evidence="2">ABC transporter permease</fullName>
    </submittedName>
</protein>
<feature type="transmembrane region" description="Helical" evidence="1">
    <location>
        <begin position="60"/>
        <end position="85"/>
    </location>
</feature>
<gene>
    <name evidence="3" type="ORF">BC335_0998</name>
    <name evidence="2" type="ORF">Lh8105_04920</name>
</gene>
<evidence type="ECO:0000313" key="3">
    <source>
        <dbReference type="EMBL" id="AYE61485.1"/>
    </source>
</evidence>
<reference evidence="2" key="3">
    <citation type="journal article" date="2018" name="Front. Microbiol.">
        <title>Comparative Genomics of Completely Sequenced Lactobacillus helveticus Genomes Provides Insights into Strain-Specific Genes and Resolves Metagenomics Data Down to the Strain Level.</title>
        <authorList>
            <person name="Schmid M."/>
            <person name="Muri J."/>
            <person name="Melidis D."/>
            <person name="Varadarajan A.R."/>
            <person name="Somerville V."/>
            <person name="Wicki A."/>
            <person name="Moser A."/>
            <person name="Bourqui M."/>
            <person name="Wenzel C."/>
            <person name="Eugster-Meier E."/>
            <person name="Frey J.E."/>
            <person name="Irmler S."/>
            <person name="Ahrens C.H."/>
        </authorList>
    </citation>
    <scope>NUCLEOTIDE SEQUENCE</scope>
    <source>
        <strain evidence="2">FAM8105</strain>
    </source>
</reference>
<reference evidence="3 5" key="2">
    <citation type="submission" date="2016-10" db="EMBL/GenBank/DDBJ databases">
        <title>Complete genomic sequencing of Lactobacillus helveticus LH99 and comparative genome analysis.</title>
        <authorList>
            <person name="Li N."/>
            <person name="You C."/>
            <person name="Liu Z."/>
        </authorList>
    </citation>
    <scope>NUCLEOTIDE SEQUENCE [LARGE SCALE GENOMIC DNA]</scope>
    <source>
        <strain evidence="3 5">LH99</strain>
    </source>
</reference>
<keyword evidence="1" id="KW-1133">Transmembrane helix</keyword>
<evidence type="ECO:0000313" key="4">
    <source>
        <dbReference type="Proteomes" id="UP000234562"/>
    </source>
</evidence>
<dbReference type="EMBL" id="CP015496">
    <property type="protein sequence ID" value="AUI74193.1"/>
    <property type="molecule type" value="Genomic_DNA"/>
</dbReference>
<dbReference type="Proteomes" id="UP000234562">
    <property type="component" value="Chromosome"/>
</dbReference>
<feature type="transmembrane region" description="Helical" evidence="1">
    <location>
        <begin position="254"/>
        <end position="272"/>
    </location>
</feature>
<accession>A0A2I6BLY1</accession>
<keyword evidence="1" id="KW-0472">Membrane</keyword>
<feature type="transmembrane region" description="Helical" evidence="1">
    <location>
        <begin position="118"/>
        <end position="140"/>
    </location>
</feature>
<evidence type="ECO:0000256" key="1">
    <source>
        <dbReference type="SAM" id="Phobius"/>
    </source>
</evidence>
<sequence>MTSFNTLFNRMFQEKSRTVYLIYLIQAFASLCFSVWMIISMKGDTNVMVINGHHKVTNHLISYLLIFGVMMFITSFFANFVYWIISSIKNEKINRSQTWRLIPISDTKFLLSNFGTAFISYLWLMILEGITVAVTCLPVLTVNEVRKNLADFFSRSQQLGTQDWWGILGALVLVILLGYAWYAIVSLINLSSRSIMDFLPNGSSKFIMFIVRVVIILAIIWLLSKATTVVFGAIGNFIPFLADGNKDLQMSGTLVEFLLFDLVVTLIDILLLNKFVEAKQN</sequence>
<dbReference type="RefSeq" id="WP_072748909.1">
    <property type="nucleotide sequence ID" value="NZ_CP015496.1"/>
</dbReference>
<dbReference type="AlphaFoldDB" id="A0A2I6BLY1"/>
<evidence type="ECO:0000313" key="2">
    <source>
        <dbReference type="EMBL" id="AUI74193.1"/>
    </source>
</evidence>
<name>A0A2I6BLY1_LACHE</name>
<feature type="transmembrane region" description="Helical" evidence="1">
    <location>
        <begin position="209"/>
        <end position="234"/>
    </location>
</feature>
<feature type="transmembrane region" description="Helical" evidence="1">
    <location>
        <begin position="20"/>
        <end position="40"/>
    </location>
</feature>
<reference evidence="4" key="1">
    <citation type="submission" date="2016-05" db="EMBL/GenBank/DDBJ databases">
        <title>Genome sequence of Lactobacillus helveticus FAM8105.</title>
        <authorList>
            <person name="Ahrens C."/>
            <person name="Schmid M."/>
        </authorList>
    </citation>
    <scope>NUCLEOTIDE SEQUENCE [LARGE SCALE GENOMIC DNA]</scope>
    <source>
        <strain evidence="4">FAM8105</strain>
    </source>
</reference>
<evidence type="ECO:0000313" key="5">
    <source>
        <dbReference type="Proteomes" id="UP000267794"/>
    </source>
</evidence>